<gene>
    <name evidence="1" type="ORF">LCGC14_1604240</name>
</gene>
<dbReference type="EMBL" id="LAZR01012907">
    <property type="protein sequence ID" value="KKM24525.1"/>
    <property type="molecule type" value="Genomic_DNA"/>
</dbReference>
<dbReference type="AlphaFoldDB" id="A0A0F9LAA1"/>
<protein>
    <submittedName>
        <fullName evidence="1">Uncharacterized protein</fullName>
    </submittedName>
</protein>
<feature type="non-terminal residue" evidence="1">
    <location>
        <position position="1"/>
    </location>
</feature>
<name>A0A0F9LAA1_9ZZZZ</name>
<sequence length="332" mass="39862">NIPIKDIEMYEEIRSIDEISDLNDHFLIEGNIYREVNGELYPSPLLYNISPEAEFWAHSSNIQAWVEHDYDTCILHSNLAFPLLRELVKAGDLIAKRVFKEEIAKRIGSGYFTTIMYLILEGYLSFLTGEELLCALDSCKEKLAYPHYIKLIYEIMEKWDGDAFSLEDLNKRILKREQMTKFFSGLMIDTKMCRYFENFIYGFCERLNERLWSIISNYSSACLHLCYDYYEAGMYDKLLQHCKFILSQDSKSSYPWKYLGVAYRKKKLFIYAEVAENIYQTKERLRRKKLKKGLRKRTIKMLFRRSFFRYFSHRYWCKRKYFHNLVLEKPNG</sequence>
<evidence type="ECO:0000313" key="1">
    <source>
        <dbReference type="EMBL" id="KKM24525.1"/>
    </source>
</evidence>
<reference evidence="1" key="1">
    <citation type="journal article" date="2015" name="Nature">
        <title>Complex archaea that bridge the gap between prokaryotes and eukaryotes.</title>
        <authorList>
            <person name="Spang A."/>
            <person name="Saw J.H."/>
            <person name="Jorgensen S.L."/>
            <person name="Zaremba-Niedzwiedzka K."/>
            <person name="Martijn J."/>
            <person name="Lind A.E."/>
            <person name="van Eijk R."/>
            <person name="Schleper C."/>
            <person name="Guy L."/>
            <person name="Ettema T.J."/>
        </authorList>
    </citation>
    <scope>NUCLEOTIDE SEQUENCE</scope>
</reference>
<organism evidence="1">
    <name type="scientific">marine sediment metagenome</name>
    <dbReference type="NCBI Taxonomy" id="412755"/>
    <lineage>
        <taxon>unclassified sequences</taxon>
        <taxon>metagenomes</taxon>
        <taxon>ecological metagenomes</taxon>
    </lineage>
</organism>
<comment type="caution">
    <text evidence="1">The sequence shown here is derived from an EMBL/GenBank/DDBJ whole genome shotgun (WGS) entry which is preliminary data.</text>
</comment>
<accession>A0A0F9LAA1</accession>
<proteinExistence type="predicted"/>